<sequence length="81" mass="8793">MFSELEEVRNFHGELFDGTCSECPDEVDGYAPEVAAGQATAAITPQALGTAGSHPPGTWTCLCRLCCDPIDRFDKQRSTNR</sequence>
<accession>A0ABR7SVH2</accession>
<protein>
    <submittedName>
        <fullName evidence="1">Uncharacterized protein</fullName>
    </submittedName>
</protein>
<keyword evidence="2" id="KW-1185">Reference proteome</keyword>
<comment type="caution">
    <text evidence="1">The sequence shown here is derived from an EMBL/GenBank/DDBJ whole genome shotgun (WGS) entry which is preliminary data.</text>
</comment>
<reference evidence="1 2" key="1">
    <citation type="submission" date="2020-08" db="EMBL/GenBank/DDBJ databases">
        <title>Genemic of Streptomyces polyaspartic.</title>
        <authorList>
            <person name="Liu W."/>
        </authorList>
    </citation>
    <scope>NUCLEOTIDE SEQUENCE [LARGE SCALE GENOMIC DNA]</scope>
    <source>
        <strain evidence="1 2">TRM66268-LWL</strain>
    </source>
</reference>
<gene>
    <name evidence="1" type="ORF">H9Y04_43995</name>
</gene>
<evidence type="ECO:0000313" key="2">
    <source>
        <dbReference type="Proteomes" id="UP000642284"/>
    </source>
</evidence>
<proteinExistence type="predicted"/>
<dbReference type="Proteomes" id="UP000642284">
    <property type="component" value="Unassembled WGS sequence"/>
</dbReference>
<evidence type="ECO:0000313" key="1">
    <source>
        <dbReference type="EMBL" id="MBC9719490.1"/>
    </source>
</evidence>
<dbReference type="EMBL" id="JACTVJ010000044">
    <property type="protein sequence ID" value="MBC9719490.1"/>
    <property type="molecule type" value="Genomic_DNA"/>
</dbReference>
<organism evidence="1 2">
    <name type="scientific">Streptomyces polyasparticus</name>
    <dbReference type="NCBI Taxonomy" id="2767826"/>
    <lineage>
        <taxon>Bacteria</taxon>
        <taxon>Bacillati</taxon>
        <taxon>Actinomycetota</taxon>
        <taxon>Actinomycetes</taxon>
        <taxon>Kitasatosporales</taxon>
        <taxon>Streptomycetaceae</taxon>
        <taxon>Streptomyces</taxon>
    </lineage>
</organism>
<dbReference type="RefSeq" id="WP_187819894.1">
    <property type="nucleotide sequence ID" value="NZ_JACTVJ010000044.1"/>
</dbReference>
<name>A0ABR7SVH2_9ACTN</name>